<evidence type="ECO:0000256" key="1">
    <source>
        <dbReference type="SAM" id="MobiDB-lite"/>
    </source>
</evidence>
<feature type="compositionally biased region" description="Polar residues" evidence="1">
    <location>
        <begin position="14"/>
        <end position="34"/>
    </location>
</feature>
<comment type="caution">
    <text evidence="2">The sequence shown here is derived from an EMBL/GenBank/DDBJ whole genome shotgun (WGS) entry which is preliminary data.</text>
</comment>
<dbReference type="EMBL" id="LGST01000065">
    <property type="protein sequence ID" value="KND95815.1"/>
    <property type="molecule type" value="Genomic_DNA"/>
</dbReference>
<dbReference type="Proteomes" id="UP000037122">
    <property type="component" value="Unassembled WGS sequence"/>
</dbReference>
<name>A0A0L0NQ63_CANAR</name>
<gene>
    <name evidence="2" type="ORF">QG37_07917</name>
</gene>
<evidence type="ECO:0000313" key="3">
    <source>
        <dbReference type="Proteomes" id="UP000037122"/>
    </source>
</evidence>
<organism evidence="2 3">
    <name type="scientific">Candidozyma auris</name>
    <name type="common">Yeast</name>
    <name type="synonym">Candida auris</name>
    <dbReference type="NCBI Taxonomy" id="498019"/>
    <lineage>
        <taxon>Eukaryota</taxon>
        <taxon>Fungi</taxon>
        <taxon>Dikarya</taxon>
        <taxon>Ascomycota</taxon>
        <taxon>Saccharomycotina</taxon>
        <taxon>Pichiomycetes</taxon>
        <taxon>Metschnikowiaceae</taxon>
        <taxon>Candidozyma</taxon>
    </lineage>
</organism>
<feature type="region of interest" description="Disordered" evidence="1">
    <location>
        <begin position="1"/>
        <end position="34"/>
    </location>
</feature>
<evidence type="ECO:0000313" key="2">
    <source>
        <dbReference type="EMBL" id="KND95815.1"/>
    </source>
</evidence>
<protein>
    <submittedName>
        <fullName evidence="2">Uncharacterized protein</fullName>
    </submittedName>
</protein>
<proteinExistence type="predicted"/>
<dbReference type="AlphaFoldDB" id="A0A0L0NQ63"/>
<reference evidence="3" key="1">
    <citation type="journal article" date="2015" name="BMC Genomics">
        <title>Draft genome of a commonly misdiagnosed multidrug resistant pathogen Candida auris.</title>
        <authorList>
            <person name="Chatterjee S."/>
            <person name="Alampalli S.V."/>
            <person name="Nageshan R.K."/>
            <person name="Chettiar S.T."/>
            <person name="Joshi S."/>
            <person name="Tatu U.S."/>
        </authorList>
    </citation>
    <scope>NUCLEOTIDE SEQUENCE [LARGE SCALE GENOMIC DNA]</scope>
    <source>
        <strain evidence="3">6684</strain>
    </source>
</reference>
<accession>A0A0L0NQ63</accession>
<sequence length="34" mass="3977">MMQRATEIMPSDQLAVQQENDVETHYNTPSKKKK</sequence>